<keyword evidence="1" id="KW-0285">Flavoprotein</keyword>
<dbReference type="Pfam" id="PF03358">
    <property type="entry name" value="FMN_red"/>
    <property type="match status" value="1"/>
</dbReference>
<comment type="caution">
    <text evidence="4">The sequence shown here is derived from an EMBL/GenBank/DDBJ whole genome shotgun (WGS) entry which is preliminary data.</text>
</comment>
<accession>X1FZP1</accession>
<protein>
    <recommendedName>
        <fullName evidence="3">NADPH-dependent FMN reductase-like domain-containing protein</fullName>
    </recommendedName>
</protein>
<evidence type="ECO:0000259" key="3">
    <source>
        <dbReference type="Pfam" id="PF03358"/>
    </source>
</evidence>
<dbReference type="InterPro" id="IPR051796">
    <property type="entry name" value="ISF_SsuE-like"/>
</dbReference>
<dbReference type="GO" id="GO:0016491">
    <property type="term" value="F:oxidoreductase activity"/>
    <property type="evidence" value="ECO:0007669"/>
    <property type="project" value="InterPro"/>
</dbReference>
<dbReference type="InterPro" id="IPR005025">
    <property type="entry name" value="FMN_Rdtase-like_dom"/>
</dbReference>
<gene>
    <name evidence="4" type="ORF">S03H2_00341</name>
</gene>
<dbReference type="Gene3D" id="3.40.50.360">
    <property type="match status" value="1"/>
</dbReference>
<keyword evidence="2" id="KW-0288">FMN</keyword>
<name>X1FZP1_9ZZZZ</name>
<organism evidence="4">
    <name type="scientific">marine sediment metagenome</name>
    <dbReference type="NCBI Taxonomy" id="412755"/>
    <lineage>
        <taxon>unclassified sequences</taxon>
        <taxon>metagenomes</taxon>
        <taxon>ecological metagenomes</taxon>
    </lineage>
</organism>
<reference evidence="4" key="1">
    <citation type="journal article" date="2014" name="Front. Microbiol.">
        <title>High frequency of phylogenetically diverse reductive dehalogenase-homologous genes in deep subseafloor sedimentary metagenomes.</title>
        <authorList>
            <person name="Kawai M."/>
            <person name="Futagami T."/>
            <person name="Toyoda A."/>
            <person name="Takaki Y."/>
            <person name="Nishi S."/>
            <person name="Hori S."/>
            <person name="Arai W."/>
            <person name="Tsubouchi T."/>
            <person name="Morono Y."/>
            <person name="Uchiyama I."/>
            <person name="Ito T."/>
            <person name="Fujiyama A."/>
            <person name="Inagaki F."/>
            <person name="Takami H."/>
        </authorList>
    </citation>
    <scope>NUCLEOTIDE SEQUENCE</scope>
    <source>
        <strain evidence="4">Expedition CK06-06</strain>
    </source>
</reference>
<dbReference type="PANTHER" id="PTHR43278">
    <property type="entry name" value="NAD(P)H-DEPENDENT FMN-CONTAINING OXIDOREDUCTASE YWQN-RELATED"/>
    <property type="match status" value="1"/>
</dbReference>
<dbReference type="EMBL" id="BARU01000052">
    <property type="protein sequence ID" value="GAH26243.1"/>
    <property type="molecule type" value="Genomic_DNA"/>
</dbReference>
<dbReference type="InterPro" id="IPR029039">
    <property type="entry name" value="Flavoprotein-like_sf"/>
</dbReference>
<evidence type="ECO:0000256" key="1">
    <source>
        <dbReference type="ARBA" id="ARBA00022630"/>
    </source>
</evidence>
<evidence type="ECO:0000256" key="2">
    <source>
        <dbReference type="ARBA" id="ARBA00022643"/>
    </source>
</evidence>
<dbReference type="AlphaFoldDB" id="X1FZP1"/>
<evidence type="ECO:0000313" key="4">
    <source>
        <dbReference type="EMBL" id="GAH26243.1"/>
    </source>
</evidence>
<feature type="domain" description="NADPH-dependent FMN reductase-like" evidence="3">
    <location>
        <begin position="1"/>
        <end position="140"/>
    </location>
</feature>
<sequence length="231" mass="26378">MKVIAINGSPRMEKGYTAMILATFIQGMTDAGSEVELFYVRRLKVNPCTCGEMYCWYKKAGECCIKDDMQLLYPKLRKADILILATPVYIPLPGEMQNFINRLCPLIEPFLKNCEGCTRARFYKQVKIRKIVLISTGGWREKANFETVVRITEELAKGANVEFAGAVLRPHAFLMKEKGKLTKDGETALNAVKRAGYELAKEGRMKKETLEAISRPLISEEELRHRYNDWL</sequence>
<proteinExistence type="predicted"/>
<dbReference type="SUPFAM" id="SSF52218">
    <property type="entry name" value="Flavoproteins"/>
    <property type="match status" value="1"/>
</dbReference>
<dbReference type="PANTHER" id="PTHR43278:SF2">
    <property type="entry name" value="IRON-SULFUR FLAVOPROTEIN"/>
    <property type="match status" value="1"/>
</dbReference>